<feature type="compositionally biased region" description="Basic and acidic residues" evidence="2">
    <location>
        <begin position="946"/>
        <end position="960"/>
    </location>
</feature>
<feature type="compositionally biased region" description="Basic and acidic residues" evidence="2">
    <location>
        <begin position="618"/>
        <end position="655"/>
    </location>
</feature>
<dbReference type="Pfam" id="PF24521">
    <property type="entry name" value="Ank_KRIT1"/>
    <property type="match status" value="1"/>
</dbReference>
<feature type="compositionally biased region" description="Low complexity" evidence="2">
    <location>
        <begin position="962"/>
        <end position="972"/>
    </location>
</feature>
<dbReference type="Pfam" id="PF12796">
    <property type="entry name" value="Ank_2"/>
    <property type="match status" value="1"/>
</dbReference>
<feature type="region of interest" description="Disordered" evidence="2">
    <location>
        <begin position="138"/>
        <end position="485"/>
    </location>
</feature>
<dbReference type="SUPFAM" id="SSF48403">
    <property type="entry name" value="Ankyrin repeat"/>
    <property type="match status" value="1"/>
</dbReference>
<accession>A0A8H4RNB3</accession>
<feature type="compositionally biased region" description="Basic and acidic residues" evidence="2">
    <location>
        <begin position="828"/>
        <end position="849"/>
    </location>
</feature>
<feature type="compositionally biased region" description="Polar residues" evidence="2">
    <location>
        <begin position="1149"/>
        <end position="1162"/>
    </location>
</feature>
<feature type="compositionally biased region" description="Basic and acidic residues" evidence="2">
    <location>
        <begin position="73"/>
        <end position="90"/>
    </location>
</feature>
<feature type="compositionally biased region" description="Polar residues" evidence="2">
    <location>
        <begin position="872"/>
        <end position="882"/>
    </location>
</feature>
<feature type="compositionally biased region" description="Basic and acidic residues" evidence="2">
    <location>
        <begin position="1183"/>
        <end position="1204"/>
    </location>
</feature>
<feature type="region of interest" description="Disordered" evidence="2">
    <location>
        <begin position="1584"/>
        <end position="1634"/>
    </location>
</feature>
<feature type="compositionally biased region" description="Polar residues" evidence="2">
    <location>
        <begin position="1588"/>
        <end position="1612"/>
    </location>
</feature>
<feature type="compositionally biased region" description="Polar residues" evidence="2">
    <location>
        <begin position="409"/>
        <end position="420"/>
    </location>
</feature>
<evidence type="ECO:0000259" key="4">
    <source>
        <dbReference type="Pfam" id="PF24521"/>
    </source>
</evidence>
<reference evidence="5 6" key="1">
    <citation type="submission" date="2020-03" db="EMBL/GenBank/DDBJ databases">
        <title>Draft Genome Sequence of Cudoniella acicularis.</title>
        <authorList>
            <person name="Buettner E."/>
            <person name="Kellner H."/>
        </authorList>
    </citation>
    <scope>NUCLEOTIDE SEQUENCE [LARGE SCALE GENOMIC DNA]</scope>
    <source>
        <strain evidence="5 6">DSM 108380</strain>
    </source>
</reference>
<protein>
    <recommendedName>
        <fullName evidence="7">Ankyrin repeat protein</fullName>
    </recommendedName>
</protein>
<feature type="region of interest" description="Disordered" evidence="2">
    <location>
        <begin position="66"/>
        <end position="92"/>
    </location>
</feature>
<feature type="region of interest" description="Disordered" evidence="2">
    <location>
        <begin position="811"/>
        <end position="1204"/>
    </location>
</feature>
<dbReference type="InterPro" id="IPR056015">
    <property type="entry name" value="DUF7593"/>
</dbReference>
<dbReference type="EMBL" id="JAAMPI010000351">
    <property type="protein sequence ID" value="KAF4632386.1"/>
    <property type="molecule type" value="Genomic_DNA"/>
</dbReference>
<dbReference type="InterPro" id="IPR036770">
    <property type="entry name" value="Ankyrin_rpt-contain_sf"/>
</dbReference>
<feature type="compositionally biased region" description="Polar residues" evidence="2">
    <location>
        <begin position="262"/>
        <end position="276"/>
    </location>
</feature>
<dbReference type="OrthoDB" id="194358at2759"/>
<feature type="region of interest" description="Disordered" evidence="2">
    <location>
        <begin position="1228"/>
        <end position="1257"/>
    </location>
</feature>
<dbReference type="Proteomes" id="UP000566819">
    <property type="component" value="Unassembled WGS sequence"/>
</dbReference>
<keyword evidence="6" id="KW-1185">Reference proteome</keyword>
<dbReference type="SMART" id="SM00248">
    <property type="entry name" value="ANK"/>
    <property type="match status" value="5"/>
</dbReference>
<feature type="compositionally biased region" description="Polar residues" evidence="2">
    <location>
        <begin position="1122"/>
        <end position="1133"/>
    </location>
</feature>
<evidence type="ECO:0008006" key="7">
    <source>
        <dbReference type="Google" id="ProtNLM"/>
    </source>
</evidence>
<sequence length="1634" mass="181432">MEPKARPSRRERIQPYECPNQCDEQSAAFDVGPTAVEDKGEQPVKTDFAVARLQPAQNTEVTVELARPMEGASAREKTDDHSALRDHDKGTTSLADKSISTILRICATEALRKPPSENVLGKTKLGVELMDAQDIAAARRSASSDDRRAEVDGVKSASMGTPYGIRSSPPTLVYNDAMDIDPEPSKGVLSVADAGAKSDSEAETIVLPGKDGHSPSKIRKAIKYEDHSDDDEIRSASGAQSPRASRGEESVARSHLGEKSSELTSTTPNAIATSTLGKRKRPKHGNANVKDNSSGLSSVPTSPVATARSSLSKPTASDSDISKSPSPPSHSTTRDQAKSVDRIPPKRKQYTSGDEEEADRPRFSRQRSSGVDQKPNRDNRSSSKFNADTHPRKRTRSDSPHARSHRRSVSTQLPSKSSHGLSYKKKRVPAPLQSTEYHSDDSSASGSSHPRSSRLRNLAAPTTGDSAMSPAKMGPHKKHVNSSGQTLLARACLQGKLEMTKQRFEERPQDLNEADHALNTPLHVASINGFADIVKFLLDKNCVVDCVNDQRDTPLHDAIENGHVEVVKLLLDAGANPNKPNREGDGPLDLVAEKEESGAYDESEATEIRAAIMAAKHNSRDIRRPSEDDQMHDNIESRSSHHKENSRHSPVHETHVISSTSRRVGTARSIKTSDHLLYQPLDATELRKAAKEGDASAAARVLEVNTNLKDTKSLLLAARGGHFDVINILFAMGGFDPDPEAVDGVSPEQATPILAAIGRDDNLKVIELFLGQDNFDPTRLIKGETYYEIARKRAGPKWQEEEQLLKDAFDKYEKSHKASSGNIRSPGRRRDGREVDREGRRLARREEQRSHKRSTSSPKAKDVENSKGPYKKQSSATQSKDGQVQPKRGPGRPRKEENIVPTVVSDPEMAPLGPPKQKPQTKRSESDVAVVSESETTAKPRRKLVSGKELRGERELEKQRRTSVASTASSASVKDKRVSNETKGDKLDGRISPSVPRGPKKPGAHQNEHDFSSEKHTSDKDRARSLKRDDSKDRLTAIRGESPVKRHRTSATPPRSGMQEVTSGYGTGGGPLKRRKLETDSTGAPKAESTPNSSPDLHTSTTKTPAAHEAVAGKSAPEAKAKSSQSAKMQNSPVEEAKNPNVNEPHAQNRPSKPGNYTQESNAGKHKPMNESAAAAQASEQARVAEEKRKEEEAIREAEARKAEELEAARRKLLEEQEELERIEKAKQARLAREEEARQEEAKRLQEEAERKERQRIKDAEAHARAMEEQRILYLEQERLKREEQERRRTIALEQQRAERARVEEERRLERLSKLPPLLRWFDACQDPKSSDVASLFRWIDGYRYDTIRPEAAAPGNPREQWMLNTQVAILLGEKDLRLSRYTAWERVPLSDPTKRALWKVQNGIFTLREPNLAGLRKQVPKPEESVYQMMDRNKNLFLELDVFFVKVSEFMFIVPNFPHLRGIEMHVHYRELDTSFQSPPPTPKWKLELHPNSSHQFAPQPKVYVNGQLLRQLDTPLTKVSREPPPDDRRVPRRELVPVYPHETDYEELCKKQGLIHLLPGYQGSPSSSSPFTVHPNGQAHVLDQVNGMTPPSSDRTKSVNGGSPHRSSMSEIDRPRNLPNGLRDVTGSPHSN</sequence>
<organism evidence="5 6">
    <name type="scientific">Cudoniella acicularis</name>
    <dbReference type="NCBI Taxonomy" id="354080"/>
    <lineage>
        <taxon>Eukaryota</taxon>
        <taxon>Fungi</taxon>
        <taxon>Dikarya</taxon>
        <taxon>Ascomycota</taxon>
        <taxon>Pezizomycotina</taxon>
        <taxon>Leotiomycetes</taxon>
        <taxon>Helotiales</taxon>
        <taxon>Tricladiaceae</taxon>
        <taxon>Cudoniella</taxon>
    </lineage>
</organism>
<keyword evidence="1" id="KW-0040">ANK repeat</keyword>
<dbReference type="PANTHER" id="PTHR24149:SF14">
    <property type="entry name" value="ANKYRIN REPEAT DOMAIN 12"/>
    <property type="match status" value="1"/>
</dbReference>
<feature type="compositionally biased region" description="Low complexity" evidence="2">
    <location>
        <begin position="1171"/>
        <end position="1182"/>
    </location>
</feature>
<feature type="compositionally biased region" description="Polar residues" evidence="2">
    <location>
        <begin position="289"/>
        <end position="314"/>
    </location>
</feature>
<feature type="compositionally biased region" description="Basic and acidic residues" evidence="2">
    <location>
        <begin position="973"/>
        <end position="989"/>
    </location>
</feature>
<dbReference type="PROSITE" id="PS50088">
    <property type="entry name" value="ANK_REPEAT"/>
    <property type="match status" value="2"/>
</dbReference>
<feature type="repeat" description="ANK" evidence="1">
    <location>
        <begin position="550"/>
        <end position="582"/>
    </location>
</feature>
<dbReference type="PANTHER" id="PTHR24149">
    <property type="entry name" value="ANKYRIN REPEAT DOMAIN-CONTAINING PROTEIN 12"/>
    <property type="match status" value="1"/>
</dbReference>
<dbReference type="InterPro" id="IPR053210">
    <property type="entry name" value="ANKRD12"/>
</dbReference>
<evidence type="ECO:0000313" key="5">
    <source>
        <dbReference type="EMBL" id="KAF4632386.1"/>
    </source>
</evidence>
<dbReference type="GO" id="GO:0005654">
    <property type="term" value="C:nucleoplasm"/>
    <property type="evidence" value="ECO:0007669"/>
    <property type="project" value="TreeGrafter"/>
</dbReference>
<feature type="compositionally biased region" description="Low complexity" evidence="2">
    <location>
        <begin position="315"/>
        <end position="324"/>
    </location>
</feature>
<dbReference type="Pfam" id="PF24513">
    <property type="entry name" value="DUF7593"/>
    <property type="match status" value="1"/>
</dbReference>
<comment type="caution">
    <text evidence="5">The sequence shown here is derived from an EMBL/GenBank/DDBJ whole genome shotgun (WGS) entry which is preliminary data.</text>
</comment>
<feature type="compositionally biased region" description="Basic and acidic residues" evidence="2">
    <location>
        <begin position="245"/>
        <end position="261"/>
    </location>
</feature>
<evidence type="ECO:0000313" key="6">
    <source>
        <dbReference type="Proteomes" id="UP000566819"/>
    </source>
</evidence>
<dbReference type="PROSITE" id="PS50297">
    <property type="entry name" value="ANK_REP_REGION"/>
    <property type="match status" value="2"/>
</dbReference>
<dbReference type="InterPro" id="IPR056485">
    <property type="entry name" value="ARM_KRIT1"/>
</dbReference>
<evidence type="ECO:0000259" key="3">
    <source>
        <dbReference type="Pfam" id="PF24513"/>
    </source>
</evidence>
<feature type="repeat" description="ANK" evidence="1">
    <location>
        <begin position="517"/>
        <end position="549"/>
    </location>
</feature>
<name>A0A8H4RNB3_9HELO</name>
<feature type="domain" description="DUF7593" evidence="3">
    <location>
        <begin position="1311"/>
        <end position="1460"/>
    </location>
</feature>
<evidence type="ECO:0000256" key="2">
    <source>
        <dbReference type="SAM" id="MobiDB-lite"/>
    </source>
</evidence>
<dbReference type="InterPro" id="IPR002110">
    <property type="entry name" value="Ankyrin_rpt"/>
</dbReference>
<feature type="compositionally biased region" description="Basic and acidic residues" evidence="2">
    <location>
        <begin position="142"/>
        <end position="153"/>
    </location>
</feature>
<feature type="compositionally biased region" description="Polar residues" evidence="2">
    <location>
        <begin position="1089"/>
        <end position="1104"/>
    </location>
</feature>
<evidence type="ECO:0000256" key="1">
    <source>
        <dbReference type="PROSITE-ProRule" id="PRU00023"/>
    </source>
</evidence>
<proteinExistence type="predicted"/>
<gene>
    <name evidence="5" type="ORF">G7Y89_g5733</name>
</gene>
<feature type="compositionally biased region" description="Basic and acidic residues" evidence="2">
    <location>
        <begin position="332"/>
        <end position="344"/>
    </location>
</feature>
<dbReference type="Gene3D" id="1.25.40.20">
    <property type="entry name" value="Ankyrin repeat-containing domain"/>
    <property type="match status" value="1"/>
</dbReference>
<feature type="compositionally biased region" description="Basic and acidic residues" evidence="2">
    <location>
        <begin position="1006"/>
        <end position="1036"/>
    </location>
</feature>
<feature type="region of interest" description="Disordered" evidence="2">
    <location>
        <begin position="616"/>
        <end position="665"/>
    </location>
</feature>
<feature type="domain" description="KRIT1 ARM-repeats" evidence="4">
    <location>
        <begin position="665"/>
        <end position="814"/>
    </location>
</feature>